<dbReference type="Proteomes" id="UP000324222">
    <property type="component" value="Unassembled WGS sequence"/>
</dbReference>
<gene>
    <name evidence="1" type="ORF">E2C01_002512</name>
</gene>
<reference evidence="1 2" key="1">
    <citation type="submission" date="2019-05" db="EMBL/GenBank/DDBJ databases">
        <title>Another draft genome of Portunus trituberculatus and its Hox gene families provides insights of decapod evolution.</title>
        <authorList>
            <person name="Jeong J.-H."/>
            <person name="Song I."/>
            <person name="Kim S."/>
            <person name="Choi T."/>
            <person name="Kim D."/>
            <person name="Ryu S."/>
            <person name="Kim W."/>
        </authorList>
    </citation>
    <scope>NUCLEOTIDE SEQUENCE [LARGE SCALE GENOMIC DNA]</scope>
    <source>
        <tissue evidence="1">Muscle</tissue>
    </source>
</reference>
<proteinExistence type="predicted"/>
<dbReference type="AlphaFoldDB" id="A0A5B7CQX6"/>
<comment type="caution">
    <text evidence="1">The sequence shown here is derived from an EMBL/GenBank/DDBJ whole genome shotgun (WGS) entry which is preliminary data.</text>
</comment>
<evidence type="ECO:0000313" key="2">
    <source>
        <dbReference type="Proteomes" id="UP000324222"/>
    </source>
</evidence>
<dbReference type="EMBL" id="VSRR010000091">
    <property type="protein sequence ID" value="MPC09893.1"/>
    <property type="molecule type" value="Genomic_DNA"/>
</dbReference>
<organism evidence="1 2">
    <name type="scientific">Portunus trituberculatus</name>
    <name type="common">Swimming crab</name>
    <name type="synonym">Neptunus trituberculatus</name>
    <dbReference type="NCBI Taxonomy" id="210409"/>
    <lineage>
        <taxon>Eukaryota</taxon>
        <taxon>Metazoa</taxon>
        <taxon>Ecdysozoa</taxon>
        <taxon>Arthropoda</taxon>
        <taxon>Crustacea</taxon>
        <taxon>Multicrustacea</taxon>
        <taxon>Malacostraca</taxon>
        <taxon>Eumalacostraca</taxon>
        <taxon>Eucarida</taxon>
        <taxon>Decapoda</taxon>
        <taxon>Pleocyemata</taxon>
        <taxon>Brachyura</taxon>
        <taxon>Eubrachyura</taxon>
        <taxon>Portunoidea</taxon>
        <taxon>Portunidae</taxon>
        <taxon>Portuninae</taxon>
        <taxon>Portunus</taxon>
    </lineage>
</organism>
<protein>
    <submittedName>
        <fullName evidence="1">Uncharacterized protein</fullName>
    </submittedName>
</protein>
<sequence>MVFVISTVFKYPTLSTRKKTVVDFTVHCKVYLVHEVLHLYLGKAACLVHTSLSVCCTSCVRWLRGGGGGGENIVVAGITSMVLFVVRRGES</sequence>
<name>A0A5B7CQX6_PORTR</name>
<keyword evidence="2" id="KW-1185">Reference proteome</keyword>
<evidence type="ECO:0000313" key="1">
    <source>
        <dbReference type="EMBL" id="MPC09893.1"/>
    </source>
</evidence>
<accession>A0A5B7CQX6</accession>